<proteinExistence type="predicted"/>
<reference evidence="1" key="1">
    <citation type="submission" date="2022-10" db="EMBL/GenBank/DDBJ databases">
        <title>Comparative genomic analysis of Cohnella hashimotonis sp. nov., isolated from the International Space Station.</title>
        <authorList>
            <person name="Simpson A."/>
            <person name="Venkateswaran K."/>
        </authorList>
    </citation>
    <scope>NUCLEOTIDE SEQUENCE</scope>
    <source>
        <strain evidence="1">DSM 28161</strain>
    </source>
</reference>
<keyword evidence="2" id="KW-1185">Reference proteome</keyword>
<protein>
    <submittedName>
        <fullName evidence="1">Uncharacterized protein</fullName>
    </submittedName>
</protein>
<comment type="caution">
    <text evidence="1">The sequence shown here is derived from an EMBL/GenBank/DDBJ whole genome shotgun (WGS) entry which is preliminary data.</text>
</comment>
<evidence type="ECO:0000313" key="2">
    <source>
        <dbReference type="Proteomes" id="UP001153404"/>
    </source>
</evidence>
<dbReference type="RefSeq" id="WP_277539207.1">
    <property type="nucleotide sequence ID" value="NZ_JAPDIA010000009.1"/>
</dbReference>
<dbReference type="AlphaFoldDB" id="A0A9X4KZR0"/>
<sequence>MFAAAGWQARPGGSVTVNGADRRSIVADGAAMLEEPVTLEAGANMTIHY</sequence>
<gene>
    <name evidence="1" type="ORF">OMP40_37480</name>
</gene>
<dbReference type="EMBL" id="JAPDIA010000009">
    <property type="protein sequence ID" value="MDG0814341.1"/>
    <property type="molecule type" value="Genomic_DNA"/>
</dbReference>
<name>A0A9X4KZR0_9BACL</name>
<evidence type="ECO:0000313" key="1">
    <source>
        <dbReference type="EMBL" id="MDG0814341.1"/>
    </source>
</evidence>
<accession>A0A9X4KZR0</accession>
<dbReference type="Proteomes" id="UP001153404">
    <property type="component" value="Unassembled WGS sequence"/>
</dbReference>
<organism evidence="1 2">
    <name type="scientific">Cohnella rhizosphaerae</name>
    <dbReference type="NCBI Taxonomy" id="1457232"/>
    <lineage>
        <taxon>Bacteria</taxon>
        <taxon>Bacillati</taxon>
        <taxon>Bacillota</taxon>
        <taxon>Bacilli</taxon>
        <taxon>Bacillales</taxon>
        <taxon>Paenibacillaceae</taxon>
        <taxon>Cohnella</taxon>
    </lineage>
</organism>